<reference evidence="9 10" key="1">
    <citation type="submission" date="2013-11" db="EMBL/GenBank/DDBJ databases">
        <title>Metagenomic analysis of a methanogenic consortium involved in long chain n-alkane degradation.</title>
        <authorList>
            <person name="Davidova I.A."/>
            <person name="Callaghan A.V."/>
            <person name="Wawrik B."/>
            <person name="Pruitt S."/>
            <person name="Marks C."/>
            <person name="Duncan K.E."/>
            <person name="Suflita J.M."/>
        </authorList>
    </citation>
    <scope>NUCLEOTIDE SEQUENCE [LARGE SCALE GENOMIC DNA]</scope>
    <source>
        <strain evidence="9 10">SPR</strain>
    </source>
</reference>
<evidence type="ECO:0000313" key="10">
    <source>
        <dbReference type="Proteomes" id="UP000032233"/>
    </source>
</evidence>
<proteinExistence type="predicted"/>
<keyword evidence="10" id="KW-1185">Reference proteome</keyword>
<keyword evidence="2" id="KW-1003">Cell membrane</keyword>
<dbReference type="RefSeq" id="WP_044350162.1">
    <property type="nucleotide sequence ID" value="NZ_AZAC01000023.1"/>
</dbReference>
<evidence type="ECO:0000256" key="1">
    <source>
        <dbReference type="ARBA" id="ARBA00004429"/>
    </source>
</evidence>
<dbReference type="PANTHER" id="PTHR33362">
    <property type="entry name" value="SIALIC ACID TRAP TRANSPORTER PERMEASE PROTEIN SIAT-RELATED"/>
    <property type="match status" value="1"/>
</dbReference>
<feature type="transmembrane region" description="Helical" evidence="7">
    <location>
        <begin position="220"/>
        <end position="242"/>
    </location>
</feature>
<feature type="transmembrane region" description="Helical" evidence="7">
    <location>
        <begin position="248"/>
        <end position="271"/>
    </location>
</feature>
<evidence type="ECO:0000256" key="6">
    <source>
        <dbReference type="ARBA" id="ARBA00023136"/>
    </source>
</evidence>
<dbReference type="NCBIfam" id="TIGR00786">
    <property type="entry name" value="dctM"/>
    <property type="match status" value="1"/>
</dbReference>
<keyword evidence="3" id="KW-0997">Cell inner membrane</keyword>
<keyword evidence="6 7" id="KW-0472">Membrane</keyword>
<comment type="caution">
    <text evidence="9">The sequence shown here is derived from an EMBL/GenBank/DDBJ whole genome shotgun (WGS) entry which is preliminary data.</text>
</comment>
<name>A0A0D2JAN3_9BACT</name>
<protein>
    <submittedName>
        <fullName evidence="9">C4-dicarboxylate ABC transporter permease</fullName>
    </submittedName>
</protein>
<dbReference type="EMBL" id="AZAC01000023">
    <property type="protein sequence ID" value="KIX12791.1"/>
    <property type="molecule type" value="Genomic_DNA"/>
</dbReference>
<dbReference type="InterPro" id="IPR004681">
    <property type="entry name" value="TRAP_DctM"/>
</dbReference>
<evidence type="ECO:0000259" key="8">
    <source>
        <dbReference type="Pfam" id="PF06808"/>
    </source>
</evidence>
<dbReference type="GO" id="GO:0005886">
    <property type="term" value="C:plasma membrane"/>
    <property type="evidence" value="ECO:0007669"/>
    <property type="project" value="UniProtKB-SubCell"/>
</dbReference>
<dbReference type="PIRSF" id="PIRSF006066">
    <property type="entry name" value="HI0050"/>
    <property type="match status" value="1"/>
</dbReference>
<evidence type="ECO:0000256" key="7">
    <source>
        <dbReference type="SAM" id="Phobius"/>
    </source>
</evidence>
<dbReference type="PATRIC" id="fig|1429043.3.peg.3665"/>
<dbReference type="GO" id="GO:0022857">
    <property type="term" value="F:transmembrane transporter activity"/>
    <property type="evidence" value="ECO:0007669"/>
    <property type="project" value="TreeGrafter"/>
</dbReference>
<feature type="transmembrane region" description="Helical" evidence="7">
    <location>
        <begin position="283"/>
        <end position="304"/>
    </location>
</feature>
<dbReference type="InParanoid" id="A0A0D2JAN3"/>
<dbReference type="Proteomes" id="UP000032233">
    <property type="component" value="Unassembled WGS sequence"/>
</dbReference>
<comment type="subcellular location">
    <subcellularLocation>
        <location evidence="1">Cell inner membrane</location>
        <topology evidence="1">Multi-pass membrane protein</topology>
    </subcellularLocation>
</comment>
<gene>
    <name evidence="9" type="ORF">X474_17320</name>
</gene>
<keyword evidence="4 7" id="KW-0812">Transmembrane</keyword>
<dbReference type="STRING" id="1429043.X474_17320"/>
<dbReference type="AlphaFoldDB" id="A0A0D2JAN3"/>
<feature type="transmembrane region" description="Helical" evidence="7">
    <location>
        <begin position="324"/>
        <end position="351"/>
    </location>
</feature>
<feature type="transmembrane region" description="Helical" evidence="7">
    <location>
        <begin position="29"/>
        <end position="53"/>
    </location>
</feature>
<dbReference type="Pfam" id="PF06808">
    <property type="entry name" value="DctM"/>
    <property type="match status" value="1"/>
</dbReference>
<organism evidence="9 10">
    <name type="scientific">Dethiosulfatarculus sandiegensis</name>
    <dbReference type="NCBI Taxonomy" id="1429043"/>
    <lineage>
        <taxon>Bacteria</taxon>
        <taxon>Pseudomonadati</taxon>
        <taxon>Thermodesulfobacteriota</taxon>
        <taxon>Desulfarculia</taxon>
        <taxon>Desulfarculales</taxon>
        <taxon>Desulfarculaceae</taxon>
        <taxon>Dethiosulfatarculus</taxon>
    </lineage>
</organism>
<sequence length="435" mass="46172">MDLFTVSLTLAGLLAVFLGGSLWIGISLFSVGSFGLILFTDLPAGSILANAIWNNTSGSAMLALPMFIWMGEILFRSKISQNLFNGLAPWMDSIPGRLIHVNVFACTFFAAVSGSSAATTATVGKITVPELSARGYDYNMSIGSLAGAGTLGFLIPPSMMMLVYGIIGDVSIGKLFIGGLLPGVLIASLFSVYTVTRCLINPALAPANKDKYTWGQRVRALPQIAPVAIMIGVVLGSIYTGWATPTEAGVVGVAGSLFFAAITKSLNWRVFKDSLMGSVKTTAMIMLIVMGAAYLSVVVGYLGITRHLSQYVTSLGLSPYLLIFILSITYMGMGCLIDGFSMIVMTTPIVLPLIKAAGFDPIWFGVYIVMMIELAQVTPPVGFNLFVISSLNNDDILAIAKSSAPFFLLLCLATALITIFPEVVLVLPNKMIGAY</sequence>
<feature type="transmembrane region" description="Helical" evidence="7">
    <location>
        <begin position="99"/>
        <end position="124"/>
    </location>
</feature>
<evidence type="ECO:0000256" key="5">
    <source>
        <dbReference type="ARBA" id="ARBA00022989"/>
    </source>
</evidence>
<evidence type="ECO:0000256" key="3">
    <source>
        <dbReference type="ARBA" id="ARBA00022519"/>
    </source>
</evidence>
<evidence type="ECO:0000256" key="2">
    <source>
        <dbReference type="ARBA" id="ARBA00022475"/>
    </source>
</evidence>
<dbReference type="OrthoDB" id="9785600at2"/>
<evidence type="ECO:0000256" key="4">
    <source>
        <dbReference type="ARBA" id="ARBA00022692"/>
    </source>
</evidence>
<accession>A0A0D2JAN3</accession>
<feature type="transmembrane region" description="Helical" evidence="7">
    <location>
        <begin position="406"/>
        <end position="427"/>
    </location>
</feature>
<keyword evidence="5 7" id="KW-1133">Transmembrane helix</keyword>
<evidence type="ECO:0000313" key="9">
    <source>
        <dbReference type="EMBL" id="KIX12791.1"/>
    </source>
</evidence>
<dbReference type="InterPro" id="IPR010656">
    <property type="entry name" value="DctM"/>
</dbReference>
<feature type="domain" description="TRAP C4-dicarboxylate transport system permease DctM subunit" evidence="8">
    <location>
        <begin position="13"/>
        <end position="422"/>
    </location>
</feature>
<feature type="transmembrane region" description="Helical" evidence="7">
    <location>
        <begin position="145"/>
        <end position="167"/>
    </location>
</feature>
<dbReference type="PANTHER" id="PTHR33362:SF5">
    <property type="entry name" value="C4-DICARBOXYLATE TRAP TRANSPORTER LARGE PERMEASE PROTEIN DCTM"/>
    <property type="match status" value="1"/>
</dbReference>
<feature type="transmembrane region" description="Helical" evidence="7">
    <location>
        <begin position="179"/>
        <end position="200"/>
    </location>
</feature>